<proteinExistence type="predicted"/>
<dbReference type="InterPro" id="IPR036390">
    <property type="entry name" value="WH_DNA-bd_sf"/>
</dbReference>
<keyword evidence="3" id="KW-0804">Transcription</keyword>
<protein>
    <recommendedName>
        <fullName evidence="5">HTH gntR-type domain-containing protein</fullName>
    </recommendedName>
</protein>
<keyword evidence="2" id="KW-0238">DNA-binding</keyword>
<name>A0ABP3HLZ3_9ALTE</name>
<evidence type="ECO:0000259" key="5">
    <source>
        <dbReference type="PROSITE" id="PS50949"/>
    </source>
</evidence>
<organism evidence="6 7">
    <name type="scientific">Bowmanella denitrificans</name>
    <dbReference type="NCBI Taxonomy" id="366582"/>
    <lineage>
        <taxon>Bacteria</taxon>
        <taxon>Pseudomonadati</taxon>
        <taxon>Pseudomonadota</taxon>
        <taxon>Gammaproteobacteria</taxon>
        <taxon>Alteromonadales</taxon>
        <taxon>Alteromonadaceae</taxon>
        <taxon>Bowmanella</taxon>
    </lineage>
</organism>
<reference evidence="7" key="1">
    <citation type="journal article" date="2019" name="Int. J. Syst. Evol. Microbiol.">
        <title>The Global Catalogue of Microorganisms (GCM) 10K type strain sequencing project: providing services to taxonomists for standard genome sequencing and annotation.</title>
        <authorList>
            <consortium name="The Broad Institute Genomics Platform"/>
            <consortium name="The Broad Institute Genome Sequencing Center for Infectious Disease"/>
            <person name="Wu L."/>
            <person name="Ma J."/>
        </authorList>
    </citation>
    <scope>NUCLEOTIDE SEQUENCE [LARGE SCALE GENOMIC DNA]</scope>
    <source>
        <strain evidence="7">JCM 13378</strain>
    </source>
</reference>
<sequence>MSTLTISDKIYNQLSAQIISGEIKPGQKLEEQEIANQFGVSRTPIREAFRLLHTSGLVESKAHKGVTVIELDIDQLSDMYEALQELEALCARLSAERMTAVERKQIQRMHQLSEEAVHSEDVERFAELNNQIHTAIHQGSRNKTLLETIAKLRKRLSLYRQPWLFEKRNRLEASFREHGELVEAIIAGDRDKAFDAMRNHISNTSLGTIDYLMSQKPL</sequence>
<feature type="coiled-coil region" evidence="4">
    <location>
        <begin position="76"/>
        <end position="103"/>
    </location>
</feature>
<keyword evidence="7" id="KW-1185">Reference proteome</keyword>
<dbReference type="SUPFAM" id="SSF48008">
    <property type="entry name" value="GntR ligand-binding domain-like"/>
    <property type="match status" value="1"/>
</dbReference>
<evidence type="ECO:0000256" key="1">
    <source>
        <dbReference type="ARBA" id="ARBA00023015"/>
    </source>
</evidence>
<keyword evidence="4" id="KW-0175">Coiled coil</keyword>
<dbReference type="EMBL" id="BAAAEI010000030">
    <property type="protein sequence ID" value="GAA0373398.1"/>
    <property type="molecule type" value="Genomic_DNA"/>
</dbReference>
<dbReference type="Proteomes" id="UP001501757">
    <property type="component" value="Unassembled WGS sequence"/>
</dbReference>
<comment type="caution">
    <text evidence="6">The sequence shown here is derived from an EMBL/GenBank/DDBJ whole genome shotgun (WGS) entry which is preliminary data.</text>
</comment>
<gene>
    <name evidence="6" type="ORF">GCM10009092_41980</name>
</gene>
<evidence type="ECO:0000256" key="4">
    <source>
        <dbReference type="SAM" id="Coils"/>
    </source>
</evidence>
<dbReference type="InterPro" id="IPR036388">
    <property type="entry name" value="WH-like_DNA-bd_sf"/>
</dbReference>
<dbReference type="Gene3D" id="1.10.10.10">
    <property type="entry name" value="Winged helix-like DNA-binding domain superfamily/Winged helix DNA-binding domain"/>
    <property type="match status" value="1"/>
</dbReference>
<feature type="domain" description="HTH gntR-type" evidence="5">
    <location>
        <begin position="4"/>
        <end position="71"/>
    </location>
</feature>
<evidence type="ECO:0000313" key="7">
    <source>
        <dbReference type="Proteomes" id="UP001501757"/>
    </source>
</evidence>
<dbReference type="SMART" id="SM00345">
    <property type="entry name" value="HTH_GNTR"/>
    <property type="match status" value="1"/>
</dbReference>
<dbReference type="SUPFAM" id="SSF46785">
    <property type="entry name" value="Winged helix' DNA-binding domain"/>
    <property type="match status" value="1"/>
</dbReference>
<dbReference type="PANTHER" id="PTHR43537">
    <property type="entry name" value="TRANSCRIPTIONAL REGULATOR, GNTR FAMILY"/>
    <property type="match status" value="1"/>
</dbReference>
<evidence type="ECO:0000256" key="3">
    <source>
        <dbReference type="ARBA" id="ARBA00023163"/>
    </source>
</evidence>
<keyword evidence="1" id="KW-0805">Transcription regulation</keyword>
<evidence type="ECO:0000313" key="6">
    <source>
        <dbReference type="EMBL" id="GAA0373398.1"/>
    </source>
</evidence>
<accession>A0ABP3HLZ3</accession>
<dbReference type="Pfam" id="PF00392">
    <property type="entry name" value="GntR"/>
    <property type="match status" value="1"/>
</dbReference>
<dbReference type="Gene3D" id="1.20.120.530">
    <property type="entry name" value="GntR ligand-binding domain-like"/>
    <property type="match status" value="1"/>
</dbReference>
<evidence type="ECO:0000256" key="2">
    <source>
        <dbReference type="ARBA" id="ARBA00023125"/>
    </source>
</evidence>
<dbReference type="SMART" id="SM00895">
    <property type="entry name" value="FCD"/>
    <property type="match status" value="1"/>
</dbReference>
<dbReference type="InterPro" id="IPR000524">
    <property type="entry name" value="Tscrpt_reg_HTH_GntR"/>
</dbReference>
<dbReference type="InterPro" id="IPR011711">
    <property type="entry name" value="GntR_C"/>
</dbReference>
<dbReference type="RefSeq" id="WP_343847375.1">
    <property type="nucleotide sequence ID" value="NZ_BAAAEI010000030.1"/>
</dbReference>
<dbReference type="PRINTS" id="PR00035">
    <property type="entry name" value="HTHGNTR"/>
</dbReference>
<dbReference type="InterPro" id="IPR008920">
    <property type="entry name" value="TF_FadR/GntR_C"/>
</dbReference>
<dbReference type="PANTHER" id="PTHR43537:SF49">
    <property type="entry name" value="TRANSCRIPTIONAL REGULATORY PROTEIN"/>
    <property type="match status" value="1"/>
</dbReference>
<dbReference type="CDD" id="cd07377">
    <property type="entry name" value="WHTH_GntR"/>
    <property type="match status" value="1"/>
</dbReference>
<dbReference type="PROSITE" id="PS50949">
    <property type="entry name" value="HTH_GNTR"/>
    <property type="match status" value="1"/>
</dbReference>
<dbReference type="Pfam" id="PF07729">
    <property type="entry name" value="FCD"/>
    <property type="match status" value="1"/>
</dbReference>